<protein>
    <submittedName>
        <fullName evidence="2">Crp/Fnr family transcriptional regulator</fullName>
    </submittedName>
</protein>
<feature type="domain" description="Cyclic nucleotide-binding" evidence="1">
    <location>
        <begin position="36"/>
        <end position="122"/>
    </location>
</feature>
<name>A0ABN1J992_9FLAO</name>
<dbReference type="InterPro" id="IPR000595">
    <property type="entry name" value="cNMP-bd_dom"/>
</dbReference>
<evidence type="ECO:0000259" key="1">
    <source>
        <dbReference type="Pfam" id="PF00027"/>
    </source>
</evidence>
<reference evidence="2 3" key="1">
    <citation type="journal article" date="2019" name="Int. J. Syst. Evol. Microbiol.">
        <title>The Global Catalogue of Microorganisms (GCM) 10K type strain sequencing project: providing services to taxonomists for standard genome sequencing and annotation.</title>
        <authorList>
            <consortium name="The Broad Institute Genomics Platform"/>
            <consortium name="The Broad Institute Genome Sequencing Center for Infectious Disease"/>
            <person name="Wu L."/>
            <person name="Ma J."/>
        </authorList>
    </citation>
    <scope>NUCLEOTIDE SEQUENCE [LARGE SCALE GENOMIC DNA]</scope>
    <source>
        <strain evidence="2 3">JCM 15974</strain>
    </source>
</reference>
<dbReference type="InterPro" id="IPR014710">
    <property type="entry name" value="RmlC-like_jellyroll"/>
</dbReference>
<keyword evidence="3" id="KW-1185">Reference proteome</keyword>
<evidence type="ECO:0000313" key="2">
    <source>
        <dbReference type="EMBL" id="GAA0732767.1"/>
    </source>
</evidence>
<dbReference type="Gene3D" id="2.60.120.10">
    <property type="entry name" value="Jelly Rolls"/>
    <property type="match status" value="1"/>
</dbReference>
<dbReference type="EMBL" id="BAAAGE010000007">
    <property type="protein sequence ID" value="GAA0732767.1"/>
    <property type="molecule type" value="Genomic_DNA"/>
</dbReference>
<dbReference type="SUPFAM" id="SSF51206">
    <property type="entry name" value="cAMP-binding domain-like"/>
    <property type="match status" value="1"/>
</dbReference>
<organism evidence="2 3">
    <name type="scientific">Aquimarina litoralis</name>
    <dbReference type="NCBI Taxonomy" id="584605"/>
    <lineage>
        <taxon>Bacteria</taxon>
        <taxon>Pseudomonadati</taxon>
        <taxon>Bacteroidota</taxon>
        <taxon>Flavobacteriia</taxon>
        <taxon>Flavobacteriales</taxon>
        <taxon>Flavobacteriaceae</taxon>
        <taxon>Aquimarina</taxon>
    </lineage>
</organism>
<evidence type="ECO:0000313" key="3">
    <source>
        <dbReference type="Proteomes" id="UP001501758"/>
    </source>
</evidence>
<dbReference type="InterPro" id="IPR018490">
    <property type="entry name" value="cNMP-bd_dom_sf"/>
</dbReference>
<dbReference type="Proteomes" id="UP001501758">
    <property type="component" value="Unassembled WGS sequence"/>
</dbReference>
<accession>A0ABN1J992</accession>
<dbReference type="RefSeq" id="WP_343914621.1">
    <property type="nucleotide sequence ID" value="NZ_BAAAGE010000007.1"/>
</dbReference>
<dbReference type="Pfam" id="PF00027">
    <property type="entry name" value="cNMP_binding"/>
    <property type="match status" value="1"/>
</dbReference>
<proteinExistence type="predicted"/>
<gene>
    <name evidence="2" type="ORF">GCM10009430_46240</name>
</gene>
<dbReference type="CDD" id="cd00038">
    <property type="entry name" value="CAP_ED"/>
    <property type="match status" value="1"/>
</dbReference>
<sequence length="197" mass="23366">MKSAKTEKEQLAAYFRRYGKISISDIDYFFTLMQLKEFSKSEYILEAGKTCKHQYFISKGLTRTFYIDHNGTEKITQFAIENWWLTNWDSYKNEAPSTSYIQALEDSIILQIEKSELEKALSKIPALERIFREITENWLIAIQRRSEFYLNLDSKSRYEKFIATLPNFSQRVPQYMIASYLEITPQHLSTIRAKYIS</sequence>
<comment type="caution">
    <text evidence="2">The sequence shown here is derived from an EMBL/GenBank/DDBJ whole genome shotgun (WGS) entry which is preliminary data.</text>
</comment>